<reference evidence="6" key="1">
    <citation type="journal article" date="2019" name="Int. J. Syst. Evol. Microbiol.">
        <title>The Global Catalogue of Microorganisms (GCM) 10K type strain sequencing project: providing services to taxonomists for standard genome sequencing and annotation.</title>
        <authorList>
            <consortium name="The Broad Institute Genomics Platform"/>
            <consortium name="The Broad Institute Genome Sequencing Center for Infectious Disease"/>
            <person name="Wu L."/>
            <person name="Ma J."/>
        </authorList>
    </citation>
    <scope>NUCLEOTIDE SEQUENCE [LARGE SCALE GENOMIC DNA]</scope>
    <source>
        <strain evidence="6">CCUG 59189</strain>
    </source>
</reference>
<comment type="similarity">
    <text evidence="1">Belongs to the glycosyl hydrolase 43 family.</text>
</comment>
<evidence type="ECO:0000256" key="1">
    <source>
        <dbReference type="ARBA" id="ARBA00009865"/>
    </source>
</evidence>
<evidence type="ECO:0000313" key="6">
    <source>
        <dbReference type="Proteomes" id="UP001597262"/>
    </source>
</evidence>
<evidence type="ECO:0000256" key="3">
    <source>
        <dbReference type="ARBA" id="ARBA00022801"/>
    </source>
</evidence>
<dbReference type="Pfam" id="PF04616">
    <property type="entry name" value="Glyco_hydro_43"/>
    <property type="match status" value="1"/>
</dbReference>
<keyword evidence="2" id="KW-0732">Signal</keyword>
<protein>
    <submittedName>
        <fullName evidence="5">Family 43 glycosylhydrolase</fullName>
    </submittedName>
</protein>
<evidence type="ECO:0000313" key="5">
    <source>
        <dbReference type="EMBL" id="MFD1176677.1"/>
    </source>
</evidence>
<name>A0ABW3RW00_9BACL</name>
<dbReference type="EMBL" id="JBHTLM010000006">
    <property type="protein sequence ID" value="MFD1176677.1"/>
    <property type="molecule type" value="Genomic_DNA"/>
</dbReference>
<keyword evidence="3" id="KW-0378">Hydrolase</keyword>
<dbReference type="PANTHER" id="PTHR43817:SF1">
    <property type="entry name" value="HYDROLASE, FAMILY 43, PUTATIVE (AFU_ORTHOLOGUE AFUA_3G01660)-RELATED"/>
    <property type="match status" value="1"/>
</dbReference>
<dbReference type="Gene3D" id="2.115.10.20">
    <property type="entry name" value="Glycosyl hydrolase domain, family 43"/>
    <property type="match status" value="1"/>
</dbReference>
<gene>
    <name evidence="5" type="ORF">ACFQ3W_10240</name>
</gene>
<dbReference type="RefSeq" id="WP_379319130.1">
    <property type="nucleotide sequence ID" value="NZ_JBHTLM010000006.1"/>
</dbReference>
<proteinExistence type="inferred from homology"/>
<dbReference type="InterPro" id="IPR023296">
    <property type="entry name" value="Glyco_hydro_beta-prop_sf"/>
</dbReference>
<accession>A0ABW3RW00</accession>
<dbReference type="Proteomes" id="UP001597262">
    <property type="component" value="Unassembled WGS sequence"/>
</dbReference>
<dbReference type="CDD" id="cd18818">
    <property type="entry name" value="GH43_GbtXyl43B-like"/>
    <property type="match status" value="1"/>
</dbReference>
<keyword evidence="6" id="KW-1185">Reference proteome</keyword>
<dbReference type="InterPro" id="IPR006710">
    <property type="entry name" value="Glyco_hydro_43"/>
</dbReference>
<dbReference type="SUPFAM" id="SSF75005">
    <property type="entry name" value="Arabinanase/levansucrase/invertase"/>
    <property type="match status" value="1"/>
</dbReference>
<evidence type="ECO:0000256" key="4">
    <source>
        <dbReference type="ARBA" id="ARBA00023295"/>
    </source>
</evidence>
<organism evidence="5 6">
    <name type="scientific">Paenibacillus puldeungensis</name>
    <dbReference type="NCBI Taxonomy" id="696536"/>
    <lineage>
        <taxon>Bacteria</taxon>
        <taxon>Bacillati</taxon>
        <taxon>Bacillota</taxon>
        <taxon>Bacilli</taxon>
        <taxon>Bacillales</taxon>
        <taxon>Paenibacillaceae</taxon>
        <taxon>Paenibacillus</taxon>
    </lineage>
</organism>
<comment type="caution">
    <text evidence="5">The sequence shown here is derived from an EMBL/GenBank/DDBJ whole genome shotgun (WGS) entry which is preliminary data.</text>
</comment>
<keyword evidence="4" id="KW-0326">Glycosidase</keyword>
<sequence>MLYLENNTSFLLPYFLTSDVVLPAEIGGEAVVWRSSLFELLDKHGQLVSQREEISPEFRLTANTNRQEYSFTVRLLGEERRWLAGYTREPNENSNVYSRFVADSLHLALSREREEGGFEALNSNYGVLFAKADYSRSEAGETKLLQMPRFFRLAGQGFGILAIPLDYEEHVDGPGELLYFETQDFVHYEEKNRIKITQTAWLDYSCELDAATRLYRIGWKEESGETRFVTTKDFKDFSLPQPGVIFPARFAQLPIEGARAGQLIALTASEAAYLEHKLGRVRHVSVDDPIITLNAGAPSLNLNNARVTARYTDGSVALKRIEVDRNEAATIDLSQPGRHELEAKIVRHRFPYPMMNTRPDPYVLLYKGRYYFISTDDDWQRKIFIRSSETLEGLEDGKTEEVLLWNGNVPEGERRGEHWAPELHVICGKLYCFLAISVNNAWDGVQAHVALLEGEDPMNPAHWGTPQRVLNRHGEVLTDTHHRERDISLDMTYFELGGKSYVCWSQPKWIGEEQELAALYMATVNPEQPWRLTSDPVRICRNEYGWDRNGGIASGVSEGPYVLKQGSRMFMIFSGSGVGPTYAVGMMEMSAAEDPLDIHAWRKYNYPLMHSLSQPGQYGPGHNMFAQDEFGDWFNVYHACGVNGGHRHASIRPVHFRFDGSPILDMKDEEELLPEYERITLTVVVN</sequence>
<evidence type="ECO:0000256" key="2">
    <source>
        <dbReference type="ARBA" id="ARBA00022729"/>
    </source>
</evidence>
<dbReference type="PANTHER" id="PTHR43817">
    <property type="entry name" value="GLYCOSYL HYDROLASE"/>
    <property type="match status" value="1"/>
</dbReference>